<evidence type="ECO:0000313" key="2">
    <source>
        <dbReference type="Proteomes" id="UP000464495"/>
    </source>
</evidence>
<dbReference type="Proteomes" id="UP000464495">
    <property type="component" value="Chromosome"/>
</dbReference>
<proteinExistence type="predicted"/>
<dbReference type="KEGG" id="amaq:GO499_11800"/>
<name>A0A6P1T1E4_9RHOB</name>
<keyword evidence="2" id="KW-1185">Reference proteome</keyword>
<sequence>MTFAIPRIATAMNSSTDARVLQTLGMEGVSLALWERSLPDELARELDALPPERLPRMRRRLAVRHVSRAIRQSCEDADAGACSKQLADVVQELSKLAMGVFASPMLELRLDVTDGQPCPKWHVDAVSGRLLCTLRGPGTEYGPIGPGGKPESIHRMARGAVGVFRGALWPGQELAAIVHRSPPREAGGTRLLVVIDPVDDAGAC</sequence>
<dbReference type="Pfam" id="PF08856">
    <property type="entry name" value="DUF1826"/>
    <property type="match status" value="1"/>
</dbReference>
<reference evidence="1 2" key="1">
    <citation type="submission" date="2019-12" db="EMBL/GenBank/DDBJ databases">
        <title>Complete genome sequence of Algicella marina strain 9Alg 56(T) isolated from the red alga Tichocarpus crinitus.</title>
        <authorList>
            <person name="Kim S.-G."/>
            <person name="Nedashkovskaya O.I."/>
        </authorList>
    </citation>
    <scope>NUCLEOTIDE SEQUENCE [LARGE SCALE GENOMIC DNA]</scope>
    <source>
        <strain evidence="1 2">9Alg 56</strain>
    </source>
</reference>
<dbReference type="RefSeq" id="WP_161862365.1">
    <property type="nucleotide sequence ID" value="NZ_CP046620.1"/>
</dbReference>
<evidence type="ECO:0000313" key="1">
    <source>
        <dbReference type="EMBL" id="QHQ35807.1"/>
    </source>
</evidence>
<dbReference type="EMBL" id="CP046620">
    <property type="protein sequence ID" value="QHQ35807.1"/>
    <property type="molecule type" value="Genomic_DNA"/>
</dbReference>
<dbReference type="InterPro" id="IPR014955">
    <property type="entry name" value="DUF1826"/>
</dbReference>
<protein>
    <submittedName>
        <fullName evidence="1">DUF1826 domain-containing protein</fullName>
    </submittedName>
</protein>
<gene>
    <name evidence="1" type="ORF">GO499_11800</name>
</gene>
<organism evidence="1 2">
    <name type="scientific">Algicella marina</name>
    <dbReference type="NCBI Taxonomy" id="2683284"/>
    <lineage>
        <taxon>Bacteria</taxon>
        <taxon>Pseudomonadati</taxon>
        <taxon>Pseudomonadota</taxon>
        <taxon>Alphaproteobacteria</taxon>
        <taxon>Rhodobacterales</taxon>
        <taxon>Paracoccaceae</taxon>
        <taxon>Algicella</taxon>
    </lineage>
</organism>
<dbReference type="AlphaFoldDB" id="A0A6P1T1E4"/>
<accession>A0A6P1T1E4</accession>